<organism evidence="1 2">
    <name type="scientific">Glossina austeni</name>
    <name type="common">Savannah tsetse fly</name>
    <dbReference type="NCBI Taxonomy" id="7395"/>
    <lineage>
        <taxon>Eukaryota</taxon>
        <taxon>Metazoa</taxon>
        <taxon>Ecdysozoa</taxon>
        <taxon>Arthropoda</taxon>
        <taxon>Hexapoda</taxon>
        <taxon>Insecta</taxon>
        <taxon>Pterygota</taxon>
        <taxon>Neoptera</taxon>
        <taxon>Endopterygota</taxon>
        <taxon>Diptera</taxon>
        <taxon>Brachycera</taxon>
        <taxon>Muscomorpha</taxon>
        <taxon>Hippoboscoidea</taxon>
        <taxon>Glossinidae</taxon>
        <taxon>Glossina</taxon>
    </lineage>
</organism>
<evidence type="ECO:0000313" key="2">
    <source>
        <dbReference type="Proteomes" id="UP000078200"/>
    </source>
</evidence>
<keyword evidence="2" id="KW-1185">Reference proteome</keyword>
<accession>A0A1A9VNS0</accession>
<evidence type="ECO:0000313" key="1">
    <source>
        <dbReference type="EnsemblMetazoa" id="GAUT042866-PA"/>
    </source>
</evidence>
<dbReference type="EnsemblMetazoa" id="GAUT042866-RA">
    <property type="protein sequence ID" value="GAUT042866-PA"/>
    <property type="gene ID" value="GAUT042866"/>
</dbReference>
<dbReference type="VEuPathDB" id="VectorBase:GAUT042866"/>
<dbReference type="Proteomes" id="UP000078200">
    <property type="component" value="Unassembled WGS sequence"/>
</dbReference>
<sequence>MHDKVVAVEAIANSYPYGQIIDAAKMASIHDFITSLPQHYDTLLDSKGIGLSPRQKHATPVVQFKWSNMKRPLLPIWKIDISFSSKVCTVYSNTFISANNNNCRWRSCIKPRFAGEMRNSVVYQEKEERSNCQLNPLRAKHSTNVIDQALYSPDKTPLEFFLFPTLNYQFEGHKGYTVARGILPGHALLRLEQQSASVSVHWLASSISTCVKWLDGKPICKKLPRERKYQSR</sequence>
<dbReference type="Gene3D" id="3.40.50.300">
    <property type="entry name" value="P-loop containing nucleotide triphosphate hydrolases"/>
    <property type="match status" value="1"/>
</dbReference>
<reference evidence="1" key="1">
    <citation type="submission" date="2020-05" db="UniProtKB">
        <authorList>
            <consortium name="EnsemblMetazoa"/>
        </authorList>
    </citation>
    <scope>IDENTIFICATION</scope>
    <source>
        <strain evidence="1">TTRI</strain>
    </source>
</reference>
<name>A0A1A9VNS0_GLOAU</name>
<dbReference type="STRING" id="7395.A0A1A9VNS0"/>
<protein>
    <submittedName>
        <fullName evidence="1">Uncharacterized protein</fullName>
    </submittedName>
</protein>
<dbReference type="InterPro" id="IPR027417">
    <property type="entry name" value="P-loop_NTPase"/>
</dbReference>
<proteinExistence type="predicted"/>
<dbReference type="AlphaFoldDB" id="A0A1A9VNS0"/>